<dbReference type="PROSITE" id="PS50928">
    <property type="entry name" value="ABC_TM1"/>
    <property type="match status" value="1"/>
</dbReference>
<dbReference type="Gene3D" id="1.10.3720.10">
    <property type="entry name" value="MetI-like"/>
    <property type="match status" value="1"/>
</dbReference>
<gene>
    <name evidence="10" type="ORF">HF577_19215</name>
</gene>
<dbReference type="Pfam" id="PF00528">
    <property type="entry name" value="BPD_transp_1"/>
    <property type="match status" value="1"/>
</dbReference>
<keyword evidence="2 7" id="KW-0813">Transport</keyword>
<evidence type="ECO:0000256" key="4">
    <source>
        <dbReference type="ARBA" id="ARBA00022692"/>
    </source>
</evidence>
<evidence type="ECO:0000256" key="5">
    <source>
        <dbReference type="ARBA" id="ARBA00022989"/>
    </source>
</evidence>
<keyword evidence="6 7" id="KW-0472">Membrane</keyword>
<evidence type="ECO:0000259" key="9">
    <source>
        <dbReference type="PROSITE" id="PS50928"/>
    </source>
</evidence>
<keyword evidence="11" id="KW-1185">Reference proteome</keyword>
<evidence type="ECO:0000256" key="1">
    <source>
        <dbReference type="ARBA" id="ARBA00004651"/>
    </source>
</evidence>
<dbReference type="InterPro" id="IPR035906">
    <property type="entry name" value="MetI-like_sf"/>
</dbReference>
<feature type="transmembrane region" description="Helical" evidence="7">
    <location>
        <begin position="317"/>
        <end position="336"/>
    </location>
</feature>
<dbReference type="Proteomes" id="UP001296706">
    <property type="component" value="Unassembled WGS sequence"/>
</dbReference>
<comment type="subcellular location">
    <subcellularLocation>
        <location evidence="1 7">Cell membrane</location>
        <topology evidence="1 7">Multi-pass membrane protein</topology>
    </subcellularLocation>
</comment>
<evidence type="ECO:0000256" key="2">
    <source>
        <dbReference type="ARBA" id="ARBA00022448"/>
    </source>
</evidence>
<dbReference type="PANTHER" id="PTHR30193">
    <property type="entry name" value="ABC TRANSPORTER PERMEASE PROTEIN"/>
    <property type="match status" value="1"/>
</dbReference>
<feature type="transmembrane region" description="Helical" evidence="7">
    <location>
        <begin position="124"/>
        <end position="145"/>
    </location>
</feature>
<feature type="domain" description="ABC transmembrane type-1" evidence="9">
    <location>
        <begin position="120"/>
        <end position="333"/>
    </location>
</feature>
<dbReference type="CDD" id="cd06261">
    <property type="entry name" value="TM_PBP2"/>
    <property type="match status" value="1"/>
</dbReference>
<evidence type="ECO:0000256" key="3">
    <source>
        <dbReference type="ARBA" id="ARBA00022475"/>
    </source>
</evidence>
<comment type="caution">
    <text evidence="10">The sequence shown here is derived from an EMBL/GenBank/DDBJ whole genome shotgun (WGS) entry which is preliminary data.</text>
</comment>
<feature type="transmembrane region" description="Helical" evidence="7">
    <location>
        <begin position="256"/>
        <end position="275"/>
    </location>
</feature>
<dbReference type="PANTHER" id="PTHR30193:SF1">
    <property type="entry name" value="ABC TRANSPORTER PERMEASE PROTEIN YESP-RELATED"/>
    <property type="match status" value="1"/>
</dbReference>
<keyword evidence="5 7" id="KW-1133">Transmembrane helix</keyword>
<comment type="similarity">
    <text evidence="7">Belongs to the binding-protein-dependent transport system permease family.</text>
</comment>
<dbReference type="SUPFAM" id="SSF160964">
    <property type="entry name" value="MalF N-terminal region-like"/>
    <property type="match status" value="1"/>
</dbReference>
<sequence>MSRSHRHEGVFCVTEPDRSAPPGGALSLASPPTAPAPAAEAPPAARRRRGRRSQRAVRDGRVAYLFLAPWIVGMVVVTIWPIAASLYLSFTDYSLLRAPRWVGLDNFAEMLGDERLVSALGVTFTYVVVSVPLQLALALALAMLLDRGVRGLPFYRSVYYLPSLLAGSVSIAILWRQMFGTDGLFNDFLALFGVQGIGWVSHPDFALGTLVVLNVWTFGAPMVIFLAGLRQIPVMYYEAATVDGAGRWARFRHITIPLLTPIIFFNLVLQTIGAFQTFTQAFVVSGGTGGPSDATLFYTLYLYERGFGSFDMGYASALAWLLLVIVAALTGLNFLLAKRWVFYGD</sequence>
<dbReference type="InterPro" id="IPR051393">
    <property type="entry name" value="ABC_transporter_permease"/>
</dbReference>
<keyword evidence="3" id="KW-1003">Cell membrane</keyword>
<feature type="region of interest" description="Disordered" evidence="8">
    <location>
        <begin position="1"/>
        <end position="53"/>
    </location>
</feature>
<evidence type="ECO:0000313" key="11">
    <source>
        <dbReference type="Proteomes" id="UP001296706"/>
    </source>
</evidence>
<dbReference type="InterPro" id="IPR000515">
    <property type="entry name" value="MetI-like"/>
</dbReference>
<evidence type="ECO:0000313" key="10">
    <source>
        <dbReference type="EMBL" id="NMH79210.1"/>
    </source>
</evidence>
<evidence type="ECO:0000256" key="6">
    <source>
        <dbReference type="ARBA" id="ARBA00023136"/>
    </source>
</evidence>
<keyword evidence="4 7" id="KW-0812">Transmembrane</keyword>
<name>A0ABX1RIJ8_9PSEU</name>
<dbReference type="SUPFAM" id="SSF161098">
    <property type="entry name" value="MetI-like"/>
    <property type="match status" value="1"/>
</dbReference>
<feature type="transmembrane region" description="Helical" evidence="7">
    <location>
        <begin position="157"/>
        <end position="175"/>
    </location>
</feature>
<organism evidence="10 11">
    <name type="scientific">Pseudonocardia xinjiangensis</name>
    <dbReference type="NCBI Taxonomy" id="75289"/>
    <lineage>
        <taxon>Bacteria</taxon>
        <taxon>Bacillati</taxon>
        <taxon>Actinomycetota</taxon>
        <taxon>Actinomycetes</taxon>
        <taxon>Pseudonocardiales</taxon>
        <taxon>Pseudonocardiaceae</taxon>
        <taxon>Pseudonocardia</taxon>
    </lineage>
</organism>
<reference evidence="10 11" key="1">
    <citation type="submission" date="2020-04" db="EMBL/GenBank/DDBJ databases">
        <authorList>
            <person name="Klaysubun C."/>
            <person name="Duangmal K."/>
            <person name="Lipun K."/>
        </authorList>
    </citation>
    <scope>NUCLEOTIDE SEQUENCE [LARGE SCALE GENOMIC DNA]</scope>
    <source>
        <strain evidence="10 11">JCM 11839</strain>
    </source>
</reference>
<dbReference type="EMBL" id="JAAXKY010000062">
    <property type="protein sequence ID" value="NMH79210.1"/>
    <property type="molecule type" value="Genomic_DNA"/>
</dbReference>
<feature type="transmembrane region" description="Helical" evidence="7">
    <location>
        <begin position="205"/>
        <end position="229"/>
    </location>
</feature>
<protein>
    <submittedName>
        <fullName evidence="10">Sugar ABC transporter permease</fullName>
    </submittedName>
</protein>
<evidence type="ECO:0000256" key="8">
    <source>
        <dbReference type="SAM" id="MobiDB-lite"/>
    </source>
</evidence>
<accession>A0ABX1RIJ8</accession>
<evidence type="ECO:0000256" key="7">
    <source>
        <dbReference type="RuleBase" id="RU363032"/>
    </source>
</evidence>
<proteinExistence type="inferred from homology"/>
<feature type="transmembrane region" description="Helical" evidence="7">
    <location>
        <begin position="62"/>
        <end position="90"/>
    </location>
</feature>